<feature type="compositionally biased region" description="Basic and acidic residues" evidence="9">
    <location>
        <begin position="122"/>
        <end position="134"/>
    </location>
</feature>
<keyword evidence="3 7" id="KW-0238">DNA-binding</keyword>
<feature type="compositionally biased region" description="Low complexity" evidence="9">
    <location>
        <begin position="264"/>
        <end position="284"/>
    </location>
</feature>
<keyword evidence="12" id="KW-1185">Reference proteome</keyword>
<feature type="DNA-binding region" description="Homeobox" evidence="7">
    <location>
        <begin position="358"/>
        <end position="417"/>
    </location>
</feature>
<evidence type="ECO:0000256" key="9">
    <source>
        <dbReference type="SAM" id="MobiDB-lite"/>
    </source>
</evidence>
<protein>
    <recommendedName>
        <fullName evidence="10">Homeobox domain-containing protein</fullName>
    </recommendedName>
</protein>
<dbReference type="InterPro" id="IPR001356">
    <property type="entry name" value="HD"/>
</dbReference>
<comment type="caution">
    <text evidence="11">The sequence shown here is derived from an EMBL/GenBank/DDBJ whole genome shotgun (WGS) entry which is preliminary data.</text>
</comment>
<dbReference type="GO" id="GO:0048598">
    <property type="term" value="P:embryonic morphogenesis"/>
    <property type="evidence" value="ECO:0007669"/>
    <property type="project" value="TreeGrafter"/>
</dbReference>
<dbReference type="EMBL" id="JAODUP010000039">
    <property type="protein sequence ID" value="KAK2166419.1"/>
    <property type="molecule type" value="Genomic_DNA"/>
</dbReference>
<feature type="compositionally biased region" description="Polar residues" evidence="9">
    <location>
        <begin position="135"/>
        <end position="152"/>
    </location>
</feature>
<dbReference type="AlphaFoldDB" id="A0AAD9NGM2"/>
<feature type="compositionally biased region" description="Basic and acidic residues" evidence="9">
    <location>
        <begin position="203"/>
        <end position="216"/>
    </location>
</feature>
<feature type="region of interest" description="Disordered" evidence="9">
    <location>
        <begin position="169"/>
        <end position="284"/>
    </location>
</feature>
<dbReference type="PRINTS" id="PR00024">
    <property type="entry name" value="HOMEOBOX"/>
</dbReference>
<evidence type="ECO:0000256" key="1">
    <source>
        <dbReference type="ARBA" id="ARBA00004123"/>
    </source>
</evidence>
<name>A0AAD9NGM2_9ANNE</name>
<feature type="region of interest" description="Disordered" evidence="9">
    <location>
        <begin position="84"/>
        <end position="155"/>
    </location>
</feature>
<dbReference type="PROSITE" id="PS50071">
    <property type="entry name" value="HOMEOBOX_2"/>
    <property type="match status" value="1"/>
</dbReference>
<evidence type="ECO:0000256" key="6">
    <source>
        <dbReference type="ARBA" id="ARBA00038425"/>
    </source>
</evidence>
<keyword evidence="2" id="KW-0217">Developmental protein</keyword>
<dbReference type="PANTHER" id="PTHR24338">
    <property type="entry name" value="HOMEOBOX PROTEIN MSX"/>
    <property type="match status" value="1"/>
</dbReference>
<keyword evidence="5 7" id="KW-0539">Nucleus</keyword>
<evidence type="ECO:0000256" key="3">
    <source>
        <dbReference type="ARBA" id="ARBA00023125"/>
    </source>
</evidence>
<evidence type="ECO:0000259" key="10">
    <source>
        <dbReference type="PROSITE" id="PS50071"/>
    </source>
</evidence>
<dbReference type="InterPro" id="IPR009057">
    <property type="entry name" value="Homeodomain-like_sf"/>
</dbReference>
<organism evidence="11 12">
    <name type="scientific">Paralvinella palmiformis</name>
    <dbReference type="NCBI Taxonomy" id="53620"/>
    <lineage>
        <taxon>Eukaryota</taxon>
        <taxon>Metazoa</taxon>
        <taxon>Spiralia</taxon>
        <taxon>Lophotrochozoa</taxon>
        <taxon>Annelida</taxon>
        <taxon>Polychaeta</taxon>
        <taxon>Sedentaria</taxon>
        <taxon>Canalipalpata</taxon>
        <taxon>Terebellida</taxon>
        <taxon>Terebelliformia</taxon>
        <taxon>Alvinellidae</taxon>
        <taxon>Paralvinella</taxon>
    </lineage>
</organism>
<dbReference type="PANTHER" id="PTHR24338:SF0">
    <property type="entry name" value="MUSCLE SEGMENTATION HOMEOBOX"/>
    <property type="match status" value="1"/>
</dbReference>
<comment type="similarity">
    <text evidence="6">Belongs to the Msh homeobox family.</text>
</comment>
<accession>A0AAD9NGM2</accession>
<feature type="compositionally biased region" description="Polar residues" evidence="9">
    <location>
        <begin position="242"/>
        <end position="253"/>
    </location>
</feature>
<dbReference type="GO" id="GO:0000981">
    <property type="term" value="F:DNA-binding transcription factor activity, RNA polymerase II-specific"/>
    <property type="evidence" value="ECO:0007669"/>
    <property type="project" value="InterPro"/>
</dbReference>
<gene>
    <name evidence="11" type="ORF">LSH36_39g04039</name>
</gene>
<evidence type="ECO:0000256" key="7">
    <source>
        <dbReference type="PROSITE-ProRule" id="PRU00108"/>
    </source>
</evidence>
<evidence type="ECO:0000256" key="4">
    <source>
        <dbReference type="ARBA" id="ARBA00023155"/>
    </source>
</evidence>
<dbReference type="CDD" id="cd00086">
    <property type="entry name" value="homeodomain"/>
    <property type="match status" value="1"/>
</dbReference>
<dbReference type="SMART" id="SM00389">
    <property type="entry name" value="HOX"/>
    <property type="match status" value="1"/>
</dbReference>
<reference evidence="11" key="1">
    <citation type="journal article" date="2023" name="Mol. Biol. Evol.">
        <title>Third-Generation Sequencing Reveals the Adaptive Role of the Epigenome in Three Deep-Sea Polychaetes.</title>
        <authorList>
            <person name="Perez M."/>
            <person name="Aroh O."/>
            <person name="Sun Y."/>
            <person name="Lan Y."/>
            <person name="Juniper S.K."/>
            <person name="Young C.R."/>
            <person name="Angers B."/>
            <person name="Qian P.Y."/>
        </authorList>
    </citation>
    <scope>NUCLEOTIDE SEQUENCE</scope>
    <source>
        <strain evidence="11">P08H-3</strain>
    </source>
</reference>
<comment type="subcellular location">
    <subcellularLocation>
        <location evidence="1 7 8">Nucleus</location>
    </subcellularLocation>
</comment>
<evidence type="ECO:0000313" key="11">
    <source>
        <dbReference type="EMBL" id="KAK2166419.1"/>
    </source>
</evidence>
<sequence length="477" mass="52926">MTAKRCEECLKNYHSPASHRPRPHGPELTTLKREASCSEHARAVEWLTLELFSARLFTNHCHRQFQVQVVRDRLQVKVSGQSAFSKVSPGVGNQMMDNSHHHHHHYHHRDELVDDGQVSGSESRDPCHPAHRESATTCSTRTTQHPARSPTPTKKPVLAFSVAALMAKPSNNRQIRSNDDTIAKRSNPDAEVAPLEQNPLHHRSGDTNWSRDEMRRSSTPMESDEAESVDGSSIASDDGQRSRTPVTPPTSESGSRRHPAFSVDGILNSSNNSSGGSDRLLSSLDQADPGLKRLDGVLPLVPATQTPGFIPGHVDATKWPTNFAFPWLSPGRISPPRQLGSPPRINVNKCQLRKHKTNRKPRTPFTTQQLLSLERKFREKQYLSIAERAEFSASLSLTETQVKIWFQNRRAKAKRLQEAELEKLKMAARPMLPPAFGLPIHAAAAAAFYGFPTLPSGHMSFHAPSPALMGSPTAFPH</sequence>
<dbReference type="InterPro" id="IPR050674">
    <property type="entry name" value="Msh_Homeobox_Regulators"/>
</dbReference>
<dbReference type="InterPro" id="IPR017970">
    <property type="entry name" value="Homeobox_CS"/>
</dbReference>
<proteinExistence type="inferred from homology"/>
<evidence type="ECO:0000256" key="2">
    <source>
        <dbReference type="ARBA" id="ARBA00022473"/>
    </source>
</evidence>
<dbReference type="InterPro" id="IPR020479">
    <property type="entry name" value="HD_metazoa"/>
</dbReference>
<dbReference type="Proteomes" id="UP001208570">
    <property type="component" value="Unassembled WGS sequence"/>
</dbReference>
<dbReference type="GO" id="GO:0000977">
    <property type="term" value="F:RNA polymerase II transcription regulatory region sequence-specific DNA binding"/>
    <property type="evidence" value="ECO:0007669"/>
    <property type="project" value="TreeGrafter"/>
</dbReference>
<evidence type="ECO:0000256" key="8">
    <source>
        <dbReference type="RuleBase" id="RU000682"/>
    </source>
</evidence>
<feature type="domain" description="Homeobox" evidence="10">
    <location>
        <begin position="356"/>
        <end position="416"/>
    </location>
</feature>
<dbReference type="SUPFAM" id="SSF46689">
    <property type="entry name" value="Homeodomain-like"/>
    <property type="match status" value="1"/>
</dbReference>
<feature type="compositionally biased region" description="Basic and acidic residues" evidence="9">
    <location>
        <begin position="176"/>
        <end position="188"/>
    </location>
</feature>
<dbReference type="Gene3D" id="1.10.10.60">
    <property type="entry name" value="Homeodomain-like"/>
    <property type="match status" value="1"/>
</dbReference>
<dbReference type="GO" id="GO:0005634">
    <property type="term" value="C:nucleus"/>
    <property type="evidence" value="ECO:0007669"/>
    <property type="project" value="UniProtKB-SubCell"/>
</dbReference>
<keyword evidence="4 7" id="KW-0371">Homeobox</keyword>
<evidence type="ECO:0000313" key="12">
    <source>
        <dbReference type="Proteomes" id="UP001208570"/>
    </source>
</evidence>
<dbReference type="PROSITE" id="PS00027">
    <property type="entry name" value="HOMEOBOX_1"/>
    <property type="match status" value="1"/>
</dbReference>
<dbReference type="Pfam" id="PF00046">
    <property type="entry name" value="Homeodomain"/>
    <property type="match status" value="1"/>
</dbReference>
<evidence type="ECO:0000256" key="5">
    <source>
        <dbReference type="ARBA" id="ARBA00023242"/>
    </source>
</evidence>